<evidence type="ECO:0000256" key="1">
    <source>
        <dbReference type="SAM" id="MobiDB-lite"/>
    </source>
</evidence>
<reference evidence="2 3" key="1">
    <citation type="submission" date="2024-07" db="EMBL/GenBank/DDBJ databases">
        <title>Chromosome-level genome assembly of the water stick insect Ranatra chinensis (Heteroptera: Nepidae).</title>
        <authorList>
            <person name="Liu X."/>
        </authorList>
    </citation>
    <scope>NUCLEOTIDE SEQUENCE [LARGE SCALE GENOMIC DNA]</scope>
    <source>
        <strain evidence="2">Cailab_2021Rc</strain>
        <tissue evidence="2">Muscle</tissue>
    </source>
</reference>
<feature type="region of interest" description="Disordered" evidence="1">
    <location>
        <begin position="1"/>
        <end position="103"/>
    </location>
</feature>
<evidence type="ECO:0000313" key="3">
    <source>
        <dbReference type="Proteomes" id="UP001558652"/>
    </source>
</evidence>
<keyword evidence="3" id="KW-1185">Reference proteome</keyword>
<dbReference type="EMBL" id="JBFDAA010000013">
    <property type="protein sequence ID" value="KAL1122583.1"/>
    <property type="molecule type" value="Genomic_DNA"/>
</dbReference>
<sequence>MASKRRSMFYQNNKPETTRASGGKNRPVRRGHVTGGGELADVEGVAGQVRGQSGAQEPRRCRRSGPRAGPTPTHMEPTPPAATEPNNDRRPASPTPRQTSEMYWTPASDVLVMQPSIWRSGSVDEESGLNELPCPIQGQASLRNPNSDVIRL</sequence>
<protein>
    <submittedName>
        <fullName evidence="2">Uncharacterized protein</fullName>
    </submittedName>
</protein>
<comment type="caution">
    <text evidence="2">The sequence shown here is derived from an EMBL/GenBank/DDBJ whole genome shotgun (WGS) entry which is preliminary data.</text>
</comment>
<accession>A0ABD0Y581</accession>
<gene>
    <name evidence="2" type="ORF">AAG570_002913</name>
</gene>
<dbReference type="Proteomes" id="UP001558652">
    <property type="component" value="Unassembled WGS sequence"/>
</dbReference>
<feature type="compositionally biased region" description="Polar residues" evidence="1">
    <location>
        <begin position="138"/>
        <end position="152"/>
    </location>
</feature>
<feature type="region of interest" description="Disordered" evidence="1">
    <location>
        <begin position="122"/>
        <end position="152"/>
    </location>
</feature>
<organism evidence="2 3">
    <name type="scientific">Ranatra chinensis</name>
    <dbReference type="NCBI Taxonomy" id="642074"/>
    <lineage>
        <taxon>Eukaryota</taxon>
        <taxon>Metazoa</taxon>
        <taxon>Ecdysozoa</taxon>
        <taxon>Arthropoda</taxon>
        <taxon>Hexapoda</taxon>
        <taxon>Insecta</taxon>
        <taxon>Pterygota</taxon>
        <taxon>Neoptera</taxon>
        <taxon>Paraneoptera</taxon>
        <taxon>Hemiptera</taxon>
        <taxon>Heteroptera</taxon>
        <taxon>Panheteroptera</taxon>
        <taxon>Nepomorpha</taxon>
        <taxon>Nepidae</taxon>
        <taxon>Ranatrinae</taxon>
        <taxon>Ranatra</taxon>
    </lineage>
</organism>
<evidence type="ECO:0000313" key="2">
    <source>
        <dbReference type="EMBL" id="KAL1122583.1"/>
    </source>
</evidence>
<name>A0ABD0Y581_9HEMI</name>
<feature type="compositionally biased region" description="Polar residues" evidence="1">
    <location>
        <begin position="9"/>
        <end position="20"/>
    </location>
</feature>
<dbReference type="AlphaFoldDB" id="A0ABD0Y581"/>
<proteinExistence type="predicted"/>